<feature type="region of interest" description="Disordered" evidence="1">
    <location>
        <begin position="60"/>
        <end position="83"/>
    </location>
</feature>
<accession>A0A381QWW6</accession>
<dbReference type="EMBL" id="UINC01001535">
    <property type="protein sequence ID" value="SUZ83089.1"/>
    <property type="molecule type" value="Genomic_DNA"/>
</dbReference>
<gene>
    <name evidence="2" type="ORF">METZ01_LOCUS35943</name>
</gene>
<name>A0A381QWW6_9ZZZZ</name>
<evidence type="ECO:0000313" key="2">
    <source>
        <dbReference type="EMBL" id="SUZ83089.1"/>
    </source>
</evidence>
<organism evidence="2">
    <name type="scientific">marine metagenome</name>
    <dbReference type="NCBI Taxonomy" id="408172"/>
    <lineage>
        <taxon>unclassified sequences</taxon>
        <taxon>metagenomes</taxon>
        <taxon>ecological metagenomes</taxon>
    </lineage>
</organism>
<dbReference type="PROSITE" id="PS51257">
    <property type="entry name" value="PROKAR_LIPOPROTEIN"/>
    <property type="match status" value="1"/>
</dbReference>
<protein>
    <submittedName>
        <fullName evidence="2">Uncharacterized protein</fullName>
    </submittedName>
</protein>
<dbReference type="AlphaFoldDB" id="A0A381QWW6"/>
<sequence length="83" mass="9219">MQKINIFLVMVIPFLFSACSINETCDEPQPYQESYESNDITVPSGLDELQTSKKIVIPRASPRVNSQKKSPCIDSPPSVSTTQ</sequence>
<evidence type="ECO:0000256" key="1">
    <source>
        <dbReference type="SAM" id="MobiDB-lite"/>
    </source>
</evidence>
<proteinExistence type="predicted"/>
<reference evidence="2" key="1">
    <citation type="submission" date="2018-05" db="EMBL/GenBank/DDBJ databases">
        <authorList>
            <person name="Lanie J.A."/>
            <person name="Ng W.-L."/>
            <person name="Kazmierczak K.M."/>
            <person name="Andrzejewski T.M."/>
            <person name="Davidsen T.M."/>
            <person name="Wayne K.J."/>
            <person name="Tettelin H."/>
            <person name="Glass J.I."/>
            <person name="Rusch D."/>
            <person name="Podicherti R."/>
            <person name="Tsui H.-C.T."/>
            <person name="Winkler M.E."/>
        </authorList>
    </citation>
    <scope>NUCLEOTIDE SEQUENCE</scope>
</reference>